<protein>
    <recommendedName>
        <fullName evidence="4">DUF2332 domain-containing protein</fullName>
    </recommendedName>
</protein>
<keyword evidence="3" id="KW-1185">Reference proteome</keyword>
<feature type="compositionally biased region" description="Polar residues" evidence="1">
    <location>
        <begin position="13"/>
        <end position="22"/>
    </location>
</feature>
<dbReference type="Pfam" id="PF10094">
    <property type="entry name" value="DUF2332"/>
    <property type="match status" value="1"/>
</dbReference>
<evidence type="ECO:0000256" key="1">
    <source>
        <dbReference type="SAM" id="MobiDB-lite"/>
    </source>
</evidence>
<dbReference type="EMBL" id="SHKR01000014">
    <property type="protein sequence ID" value="RZU11933.1"/>
    <property type="molecule type" value="Genomic_DNA"/>
</dbReference>
<reference evidence="2 3" key="1">
    <citation type="journal article" date="2015" name="Stand. Genomic Sci.">
        <title>Genomic Encyclopedia of Bacterial and Archaeal Type Strains, Phase III: the genomes of soil and plant-associated and newly described type strains.</title>
        <authorList>
            <person name="Whitman W.B."/>
            <person name="Woyke T."/>
            <person name="Klenk H.P."/>
            <person name="Zhou Y."/>
            <person name="Lilburn T.G."/>
            <person name="Beck B.J."/>
            <person name="De Vos P."/>
            <person name="Vandamme P."/>
            <person name="Eisen J.A."/>
            <person name="Garrity G."/>
            <person name="Hugenholtz P."/>
            <person name="Kyrpides N.C."/>
        </authorList>
    </citation>
    <scope>NUCLEOTIDE SEQUENCE [LARGE SCALE GENOMIC DNA]</scope>
    <source>
        <strain evidence="2 3">VKM Ac-2540</strain>
    </source>
</reference>
<feature type="region of interest" description="Disordered" evidence="1">
    <location>
        <begin position="1"/>
        <end position="22"/>
    </location>
</feature>
<accession>A0A4Q7WPZ6</accession>
<proteinExistence type="predicted"/>
<comment type="caution">
    <text evidence="2">The sequence shown here is derived from an EMBL/GenBank/DDBJ whole genome shotgun (WGS) entry which is preliminary data.</text>
</comment>
<evidence type="ECO:0000313" key="3">
    <source>
        <dbReference type="Proteomes" id="UP000292027"/>
    </source>
</evidence>
<organism evidence="2 3">
    <name type="scientific">Kribbella rubisoli</name>
    <dbReference type="NCBI Taxonomy" id="3075929"/>
    <lineage>
        <taxon>Bacteria</taxon>
        <taxon>Bacillati</taxon>
        <taxon>Actinomycetota</taxon>
        <taxon>Actinomycetes</taxon>
        <taxon>Propionibacteriales</taxon>
        <taxon>Kribbellaceae</taxon>
        <taxon>Kribbella</taxon>
    </lineage>
</organism>
<sequence length="396" mass="41409">MTRLARVPRPSAGTASATSKNSKLAQTYRRFAEVDAPKISPLYERIARAMSESPEALHAIETAPTRKRNPLLILAALHHLALTNQSPTLATTYKAATTSTTTAASTSPAASTAAASADVAAYGDLAVDAAVRTLVGMTDAVVAVVGQRKVRPNVLGNHAVLYPAIAEVARRAGAGAIGLIDVGSPAGFNLNVERAGINYGNGQTLGDPSSPVQASASVVGDRPIPTYAMPEVVARIGIDLQPIDTRDADEAQWLRACVPPDQPELITRLEGELELAASAPPILMQGDKVDLLPEALARVPADALPVVTTTWALSDLPLESRLRFLQCLDAAATNRPIAWVSVEGVGVAPAIPTFGDRPASGHSIIGLAVFNHSTLQAEGVGRCWLRGQMLAWLADS</sequence>
<evidence type="ECO:0000313" key="2">
    <source>
        <dbReference type="EMBL" id="RZU11933.1"/>
    </source>
</evidence>
<name>A0A4Q7WPZ6_9ACTN</name>
<dbReference type="OrthoDB" id="8899077at2"/>
<evidence type="ECO:0008006" key="4">
    <source>
        <dbReference type="Google" id="ProtNLM"/>
    </source>
</evidence>
<dbReference type="AlphaFoldDB" id="A0A4Q7WPZ6"/>
<dbReference type="InterPro" id="IPR011200">
    <property type="entry name" value="UCP012608"/>
</dbReference>
<dbReference type="Proteomes" id="UP000292027">
    <property type="component" value="Unassembled WGS sequence"/>
</dbReference>
<gene>
    <name evidence="2" type="ORF">EV645_5191</name>
</gene>